<reference evidence="2" key="1">
    <citation type="journal article" date="2014" name="Int. J. Syst. Evol. Microbiol.">
        <title>Complete genome sequence of Corynebacterium casei LMG S-19264T (=DSM 44701T), isolated from a smear-ripened cheese.</title>
        <authorList>
            <consortium name="US DOE Joint Genome Institute (JGI-PGF)"/>
            <person name="Walter F."/>
            <person name="Albersmeier A."/>
            <person name="Kalinowski J."/>
            <person name="Ruckert C."/>
        </authorList>
    </citation>
    <scope>NUCLEOTIDE SEQUENCE</scope>
    <source>
        <strain evidence="2">CGMCC 4.5737</strain>
    </source>
</reference>
<name>A0A8J3C7I3_9PSEU</name>
<protein>
    <submittedName>
        <fullName evidence="2">Uncharacterized protein</fullName>
    </submittedName>
</protein>
<keyword evidence="3" id="KW-1185">Reference proteome</keyword>
<feature type="compositionally biased region" description="Basic residues" evidence="1">
    <location>
        <begin position="48"/>
        <end position="57"/>
    </location>
</feature>
<accession>A0A8J3C7I3</accession>
<feature type="region of interest" description="Disordered" evidence="1">
    <location>
        <begin position="1"/>
        <end position="57"/>
    </location>
</feature>
<sequence>MYSDAMASLPSRAGPNRYPRYAEDDIDTDADVRNTLDNPSLRAEPTRMRRSAHPPSR</sequence>
<evidence type="ECO:0000256" key="1">
    <source>
        <dbReference type="SAM" id="MobiDB-lite"/>
    </source>
</evidence>
<comment type="caution">
    <text evidence="2">The sequence shown here is derived from an EMBL/GenBank/DDBJ whole genome shotgun (WGS) entry which is preliminary data.</text>
</comment>
<reference evidence="2" key="2">
    <citation type="submission" date="2020-09" db="EMBL/GenBank/DDBJ databases">
        <authorList>
            <person name="Sun Q."/>
            <person name="Zhou Y."/>
        </authorList>
    </citation>
    <scope>NUCLEOTIDE SEQUENCE</scope>
    <source>
        <strain evidence="2">CGMCC 4.5737</strain>
    </source>
</reference>
<proteinExistence type="predicted"/>
<evidence type="ECO:0000313" key="3">
    <source>
        <dbReference type="Proteomes" id="UP000637578"/>
    </source>
</evidence>
<gene>
    <name evidence="2" type="ORF">GCM10012275_19370</name>
</gene>
<organism evidence="2 3">
    <name type="scientific">Longimycelium tulufanense</name>
    <dbReference type="NCBI Taxonomy" id="907463"/>
    <lineage>
        <taxon>Bacteria</taxon>
        <taxon>Bacillati</taxon>
        <taxon>Actinomycetota</taxon>
        <taxon>Actinomycetes</taxon>
        <taxon>Pseudonocardiales</taxon>
        <taxon>Pseudonocardiaceae</taxon>
        <taxon>Longimycelium</taxon>
    </lineage>
</organism>
<dbReference type="Proteomes" id="UP000637578">
    <property type="component" value="Unassembled WGS sequence"/>
</dbReference>
<evidence type="ECO:0000313" key="2">
    <source>
        <dbReference type="EMBL" id="GGM48550.1"/>
    </source>
</evidence>
<dbReference type="EMBL" id="BMMK01000006">
    <property type="protein sequence ID" value="GGM48550.1"/>
    <property type="molecule type" value="Genomic_DNA"/>
</dbReference>
<dbReference type="AlphaFoldDB" id="A0A8J3C7I3"/>